<comment type="subcellular location">
    <subcellularLocation>
        <location evidence="2">Late endosome membrane</location>
        <topology evidence="2">Lipid-anchor</topology>
        <orientation evidence="2">Cytoplasmic side</orientation>
    </subcellularLocation>
    <subcellularLocation>
        <location evidence="1">Lysosome membrane</location>
        <topology evidence="1">Lipid-anchor</topology>
        <orientation evidence="1">Cytoplasmic side</orientation>
    </subcellularLocation>
</comment>
<evidence type="ECO:0000256" key="7">
    <source>
        <dbReference type="ARBA" id="ARBA00023136"/>
    </source>
</evidence>
<dbReference type="EMBL" id="HBUF01537073">
    <property type="protein sequence ID" value="CAG6753652.1"/>
    <property type="molecule type" value="Transcribed_RNA"/>
</dbReference>
<reference evidence="12" key="1">
    <citation type="submission" date="2021-05" db="EMBL/GenBank/DDBJ databases">
        <authorList>
            <person name="Alioto T."/>
            <person name="Alioto T."/>
            <person name="Gomez Garrido J."/>
        </authorList>
    </citation>
    <scope>NUCLEOTIDE SEQUENCE</scope>
</reference>
<keyword evidence="10" id="KW-0449">Lipoprotein</keyword>
<keyword evidence="9" id="KW-0458">Lysosome</keyword>
<dbReference type="GO" id="GO:0001919">
    <property type="term" value="P:regulation of receptor recycling"/>
    <property type="evidence" value="ECO:0007669"/>
    <property type="project" value="InterPro"/>
</dbReference>
<evidence type="ECO:0000313" key="12">
    <source>
        <dbReference type="EMBL" id="CAG6665171.1"/>
    </source>
</evidence>
<dbReference type="GO" id="GO:0032008">
    <property type="term" value="P:positive regulation of TOR signaling"/>
    <property type="evidence" value="ECO:0007669"/>
    <property type="project" value="InterPro"/>
</dbReference>
<dbReference type="GO" id="GO:0071986">
    <property type="term" value="C:Ragulator complex"/>
    <property type="evidence" value="ECO:0007669"/>
    <property type="project" value="InterPro"/>
</dbReference>
<keyword evidence="7" id="KW-0472">Membrane</keyword>
<dbReference type="GO" id="GO:0043410">
    <property type="term" value="P:positive regulation of MAPK cascade"/>
    <property type="evidence" value="ECO:0007669"/>
    <property type="project" value="InterPro"/>
</dbReference>
<evidence type="ECO:0000256" key="6">
    <source>
        <dbReference type="ARBA" id="ARBA00022753"/>
    </source>
</evidence>
<dbReference type="GO" id="GO:0031902">
    <property type="term" value="C:late endosome membrane"/>
    <property type="evidence" value="ECO:0007669"/>
    <property type="project" value="UniProtKB-SubCell"/>
</dbReference>
<proteinExistence type="inferred from homology"/>
<sequence>MMGCCFSWCQNQSDSEEPGENERRTLIHADANTSIQTNPPTLENVEPLTPSQIKKNDEQSDLNRILQNTITKVIDISALGCNNLEHSEYIERMNIYKAKLNVAPLPQILRHEECLLVDIPSPALFSCDITDYILINHVCEKAELAFKNVKVEHTNDLVVPFMIP</sequence>
<organism evidence="12">
    <name type="scientific">Cacopsylla melanoneura</name>
    <dbReference type="NCBI Taxonomy" id="428564"/>
    <lineage>
        <taxon>Eukaryota</taxon>
        <taxon>Metazoa</taxon>
        <taxon>Ecdysozoa</taxon>
        <taxon>Arthropoda</taxon>
        <taxon>Hexapoda</taxon>
        <taxon>Insecta</taxon>
        <taxon>Pterygota</taxon>
        <taxon>Neoptera</taxon>
        <taxon>Paraneoptera</taxon>
        <taxon>Hemiptera</taxon>
        <taxon>Sternorrhyncha</taxon>
        <taxon>Psylloidea</taxon>
        <taxon>Psyllidae</taxon>
        <taxon>Psyllinae</taxon>
        <taxon>Cacopsylla</taxon>
    </lineage>
</organism>
<protein>
    <recommendedName>
        <fullName evidence="4">Ragulator complex protein LAMTOR1</fullName>
    </recommendedName>
    <alternativeName>
        <fullName evidence="11">Late endosomal/lysosomal adaptor and MAPK and MTOR activator 1</fullName>
    </alternativeName>
</protein>
<evidence type="ECO:0000256" key="2">
    <source>
        <dbReference type="ARBA" id="ARBA00004577"/>
    </source>
</evidence>
<dbReference type="EMBL" id="HBUF01537074">
    <property type="protein sequence ID" value="CAG6753653.1"/>
    <property type="molecule type" value="Transcribed_RNA"/>
</dbReference>
<dbReference type="PANTHER" id="PTHR13401">
    <property type="entry name" value="RAGULATOR COMPLEX PROTEIN LAMTOR1"/>
    <property type="match status" value="1"/>
</dbReference>
<dbReference type="GO" id="GO:0005765">
    <property type="term" value="C:lysosomal membrane"/>
    <property type="evidence" value="ECO:0007669"/>
    <property type="project" value="UniProtKB-SubCell"/>
</dbReference>
<dbReference type="AlphaFoldDB" id="A0A8D8SDU1"/>
<dbReference type="GO" id="GO:0016197">
    <property type="term" value="P:endosomal transport"/>
    <property type="evidence" value="ECO:0007669"/>
    <property type="project" value="InterPro"/>
</dbReference>
<accession>A0A8D8SDU1</accession>
<evidence type="ECO:0000256" key="11">
    <source>
        <dbReference type="ARBA" id="ARBA00032695"/>
    </source>
</evidence>
<evidence type="ECO:0000256" key="10">
    <source>
        <dbReference type="ARBA" id="ARBA00023288"/>
    </source>
</evidence>
<dbReference type="GO" id="GO:0060090">
    <property type="term" value="F:molecular adaptor activity"/>
    <property type="evidence" value="ECO:0007669"/>
    <property type="project" value="TreeGrafter"/>
</dbReference>
<keyword evidence="5" id="KW-0519">Myristate</keyword>
<dbReference type="GO" id="GO:0005085">
    <property type="term" value="F:guanyl-nucleotide exchange factor activity"/>
    <property type="evidence" value="ECO:0007669"/>
    <property type="project" value="TreeGrafter"/>
</dbReference>
<dbReference type="EMBL" id="HBUF01209720">
    <property type="protein sequence ID" value="CAG6665173.1"/>
    <property type="molecule type" value="Transcribed_RNA"/>
</dbReference>
<evidence type="ECO:0000256" key="5">
    <source>
        <dbReference type="ARBA" id="ARBA00022707"/>
    </source>
</evidence>
<dbReference type="GO" id="GO:0042632">
    <property type="term" value="P:cholesterol homeostasis"/>
    <property type="evidence" value="ECO:0007669"/>
    <property type="project" value="InterPro"/>
</dbReference>
<evidence type="ECO:0000256" key="4">
    <source>
        <dbReference type="ARBA" id="ARBA00016099"/>
    </source>
</evidence>
<evidence type="ECO:0000256" key="8">
    <source>
        <dbReference type="ARBA" id="ARBA00023139"/>
    </source>
</evidence>
<dbReference type="SMART" id="SM01262">
    <property type="entry name" value="LAMTOR"/>
    <property type="match status" value="1"/>
</dbReference>
<evidence type="ECO:0000256" key="1">
    <source>
        <dbReference type="ARBA" id="ARBA00004122"/>
    </source>
</evidence>
<dbReference type="GO" id="GO:0045121">
    <property type="term" value="C:membrane raft"/>
    <property type="evidence" value="ECO:0007669"/>
    <property type="project" value="InterPro"/>
</dbReference>
<dbReference type="EMBL" id="HBUF01209718">
    <property type="protein sequence ID" value="CAG6665171.1"/>
    <property type="molecule type" value="Transcribed_RNA"/>
</dbReference>
<dbReference type="EMBL" id="HBUF01209719">
    <property type="protein sequence ID" value="CAG6665172.1"/>
    <property type="molecule type" value="Transcribed_RNA"/>
</dbReference>
<keyword evidence="8" id="KW-0564">Palmitate</keyword>
<dbReference type="EMBL" id="HBUF01036648">
    <property type="protein sequence ID" value="CAG6616700.1"/>
    <property type="molecule type" value="Transcribed_RNA"/>
</dbReference>
<dbReference type="GO" id="GO:0071230">
    <property type="term" value="P:cellular response to amino acid stimulus"/>
    <property type="evidence" value="ECO:0007669"/>
    <property type="project" value="InterPro"/>
</dbReference>
<evidence type="ECO:0000256" key="9">
    <source>
        <dbReference type="ARBA" id="ARBA00023228"/>
    </source>
</evidence>
<dbReference type="InterPro" id="IPR028209">
    <property type="entry name" value="LAMTOR1/MEH1"/>
</dbReference>
<evidence type="ECO:0000256" key="3">
    <source>
        <dbReference type="ARBA" id="ARBA00010861"/>
    </source>
</evidence>
<keyword evidence="6" id="KW-0967">Endosome</keyword>
<dbReference type="Pfam" id="PF15454">
    <property type="entry name" value="LAMTOR"/>
    <property type="match status" value="1"/>
</dbReference>
<comment type="similarity">
    <text evidence="3">Belongs to the LAMTOR1 family.</text>
</comment>
<dbReference type="PANTHER" id="PTHR13401:SF2">
    <property type="entry name" value="RAGULATOR COMPLEX PROTEIN LAMTOR1"/>
    <property type="match status" value="1"/>
</dbReference>
<dbReference type="EMBL" id="HBUF01036647">
    <property type="protein sequence ID" value="CAG6616699.1"/>
    <property type="molecule type" value="Transcribed_RNA"/>
</dbReference>
<name>A0A8D8SDU1_9HEMI</name>
<dbReference type="GO" id="GO:0007040">
    <property type="term" value="P:lysosome organization"/>
    <property type="evidence" value="ECO:0007669"/>
    <property type="project" value="InterPro"/>
</dbReference>